<organism evidence="1 2">
    <name type="scientific">Ktedonospora formicarum</name>
    <dbReference type="NCBI Taxonomy" id="2778364"/>
    <lineage>
        <taxon>Bacteria</taxon>
        <taxon>Bacillati</taxon>
        <taxon>Chloroflexota</taxon>
        <taxon>Ktedonobacteria</taxon>
        <taxon>Ktedonobacterales</taxon>
        <taxon>Ktedonobacteraceae</taxon>
        <taxon>Ktedonospora</taxon>
    </lineage>
</organism>
<protein>
    <submittedName>
        <fullName evidence="1">Uncharacterized protein</fullName>
    </submittedName>
</protein>
<accession>A0A8J3HZB4</accession>
<dbReference type="EMBL" id="BNJF01000001">
    <property type="protein sequence ID" value="GHO43278.1"/>
    <property type="molecule type" value="Genomic_DNA"/>
</dbReference>
<sequence length="93" mass="10621">MDSESAVYVLYIAELWIEDEKPEPALLYAYGQSQGHALNNFQKWLSPAGWLFAHLDKVTPHPEGYRINDDLLLEGLISQEGYRVFQDALTPII</sequence>
<dbReference type="RefSeq" id="WP_220192761.1">
    <property type="nucleotide sequence ID" value="NZ_BNJF01000001.1"/>
</dbReference>
<comment type="caution">
    <text evidence="1">The sequence shown here is derived from an EMBL/GenBank/DDBJ whole genome shotgun (WGS) entry which is preliminary data.</text>
</comment>
<evidence type="ECO:0000313" key="1">
    <source>
        <dbReference type="EMBL" id="GHO43278.1"/>
    </source>
</evidence>
<dbReference type="AlphaFoldDB" id="A0A8J3HZB4"/>
<proteinExistence type="predicted"/>
<keyword evidence="2" id="KW-1185">Reference proteome</keyword>
<evidence type="ECO:0000313" key="2">
    <source>
        <dbReference type="Proteomes" id="UP000612362"/>
    </source>
</evidence>
<gene>
    <name evidence="1" type="ORF">KSX_14410</name>
</gene>
<reference evidence="1" key="1">
    <citation type="submission" date="2020-10" db="EMBL/GenBank/DDBJ databases">
        <title>Taxonomic study of unclassified bacteria belonging to the class Ktedonobacteria.</title>
        <authorList>
            <person name="Yabe S."/>
            <person name="Wang C.M."/>
            <person name="Zheng Y."/>
            <person name="Sakai Y."/>
            <person name="Cavaletti L."/>
            <person name="Monciardini P."/>
            <person name="Donadio S."/>
        </authorList>
    </citation>
    <scope>NUCLEOTIDE SEQUENCE</scope>
    <source>
        <strain evidence="1">SOSP1-1</strain>
    </source>
</reference>
<dbReference type="Proteomes" id="UP000612362">
    <property type="component" value="Unassembled WGS sequence"/>
</dbReference>
<name>A0A8J3HZB4_9CHLR</name>